<comment type="caution">
    <text evidence="2">The sequence shown here is derived from an EMBL/GenBank/DDBJ whole genome shotgun (WGS) entry which is preliminary data.</text>
</comment>
<evidence type="ECO:0000313" key="3">
    <source>
        <dbReference type="Proteomes" id="UP001501126"/>
    </source>
</evidence>
<name>A0ABP3Y4I3_9FLAO</name>
<dbReference type="EMBL" id="BAAAFH010000022">
    <property type="protein sequence ID" value="GAA0876463.1"/>
    <property type="molecule type" value="Genomic_DNA"/>
</dbReference>
<sequence length="129" mass="15223">MFNTFGNKVRIKRTPETEEKGLANKEGEIYGQTTPSMMNFEIIGTLKEDFAINVHFDDLNQSFWFTEDLIEQLDNGQGTEITLDGIKKKWTKDKNGEWVEEDTSPIKDENEPEQNPTDNKTEWWKFWRK</sequence>
<evidence type="ECO:0000256" key="1">
    <source>
        <dbReference type="SAM" id="MobiDB-lite"/>
    </source>
</evidence>
<feature type="region of interest" description="Disordered" evidence="1">
    <location>
        <begin position="94"/>
        <end position="122"/>
    </location>
</feature>
<protein>
    <submittedName>
        <fullName evidence="2">Uncharacterized protein</fullName>
    </submittedName>
</protein>
<proteinExistence type="predicted"/>
<keyword evidence="3" id="KW-1185">Reference proteome</keyword>
<reference evidence="3" key="1">
    <citation type="journal article" date="2019" name="Int. J. Syst. Evol. Microbiol.">
        <title>The Global Catalogue of Microorganisms (GCM) 10K type strain sequencing project: providing services to taxonomists for standard genome sequencing and annotation.</title>
        <authorList>
            <consortium name="The Broad Institute Genomics Platform"/>
            <consortium name="The Broad Institute Genome Sequencing Center for Infectious Disease"/>
            <person name="Wu L."/>
            <person name="Ma J."/>
        </authorList>
    </citation>
    <scope>NUCLEOTIDE SEQUENCE [LARGE SCALE GENOMIC DNA]</scope>
    <source>
        <strain evidence="3">JCM 16083</strain>
    </source>
</reference>
<evidence type="ECO:0000313" key="2">
    <source>
        <dbReference type="EMBL" id="GAA0876463.1"/>
    </source>
</evidence>
<gene>
    <name evidence="2" type="ORF">GCM10009118_28730</name>
</gene>
<dbReference type="RefSeq" id="WP_343789352.1">
    <property type="nucleotide sequence ID" value="NZ_BAAAFH010000022.1"/>
</dbReference>
<dbReference type="Proteomes" id="UP001501126">
    <property type="component" value="Unassembled WGS sequence"/>
</dbReference>
<accession>A0ABP3Y4I3</accession>
<organism evidence="2 3">
    <name type="scientific">Wandonia haliotis</name>
    <dbReference type="NCBI Taxonomy" id="574963"/>
    <lineage>
        <taxon>Bacteria</taxon>
        <taxon>Pseudomonadati</taxon>
        <taxon>Bacteroidota</taxon>
        <taxon>Flavobacteriia</taxon>
        <taxon>Flavobacteriales</taxon>
        <taxon>Crocinitomicaceae</taxon>
        <taxon>Wandonia</taxon>
    </lineage>
</organism>